<organism evidence="1 2">
    <name type="scientific">Ceratodon purpureus</name>
    <name type="common">Fire moss</name>
    <name type="synonym">Dicranum purpureum</name>
    <dbReference type="NCBI Taxonomy" id="3225"/>
    <lineage>
        <taxon>Eukaryota</taxon>
        <taxon>Viridiplantae</taxon>
        <taxon>Streptophyta</taxon>
        <taxon>Embryophyta</taxon>
        <taxon>Bryophyta</taxon>
        <taxon>Bryophytina</taxon>
        <taxon>Bryopsida</taxon>
        <taxon>Dicranidae</taxon>
        <taxon>Pseudoditrichales</taxon>
        <taxon>Ditrichaceae</taxon>
        <taxon>Ceratodon</taxon>
    </lineage>
</organism>
<keyword evidence="2" id="KW-1185">Reference proteome</keyword>
<accession>A0A8T0IG03</accession>
<evidence type="ECO:0000313" key="2">
    <source>
        <dbReference type="Proteomes" id="UP000822688"/>
    </source>
</evidence>
<dbReference type="AlphaFoldDB" id="A0A8T0IG03"/>
<gene>
    <name evidence="1" type="ORF">KC19_3G012100</name>
</gene>
<protein>
    <submittedName>
        <fullName evidence="1">Uncharacterized protein</fullName>
    </submittedName>
</protein>
<dbReference type="EMBL" id="CM026423">
    <property type="protein sequence ID" value="KAG0581819.1"/>
    <property type="molecule type" value="Genomic_DNA"/>
</dbReference>
<comment type="caution">
    <text evidence="1">The sequence shown here is derived from an EMBL/GenBank/DDBJ whole genome shotgun (WGS) entry which is preliminary data.</text>
</comment>
<sequence length="95" mass="10983">MKQSLQLTTINDAQSPNMNILQALHSSMYPCSPPSPCLHNISNQSALEWNANRHSPTFCEHHHHHQKQFTALHRPKEYIAYTKALKTKRRNLGQQ</sequence>
<reference evidence="1" key="1">
    <citation type="submission" date="2020-06" db="EMBL/GenBank/DDBJ databases">
        <title>WGS assembly of Ceratodon purpureus strain R40.</title>
        <authorList>
            <person name="Carey S.B."/>
            <person name="Jenkins J."/>
            <person name="Shu S."/>
            <person name="Lovell J.T."/>
            <person name="Sreedasyam A."/>
            <person name="Maumus F."/>
            <person name="Tiley G.P."/>
            <person name="Fernandez-Pozo N."/>
            <person name="Barry K."/>
            <person name="Chen C."/>
            <person name="Wang M."/>
            <person name="Lipzen A."/>
            <person name="Daum C."/>
            <person name="Saski C.A."/>
            <person name="Payton A.C."/>
            <person name="Mcbreen J.C."/>
            <person name="Conrad R.E."/>
            <person name="Kollar L.M."/>
            <person name="Olsson S."/>
            <person name="Huttunen S."/>
            <person name="Landis J.B."/>
            <person name="Wickett N.J."/>
            <person name="Johnson M.G."/>
            <person name="Rensing S.A."/>
            <person name="Grimwood J."/>
            <person name="Schmutz J."/>
            <person name="Mcdaniel S.F."/>
        </authorList>
    </citation>
    <scope>NUCLEOTIDE SEQUENCE</scope>
    <source>
        <strain evidence="1">R40</strain>
    </source>
</reference>
<evidence type="ECO:0000313" key="1">
    <source>
        <dbReference type="EMBL" id="KAG0581819.1"/>
    </source>
</evidence>
<dbReference type="Proteomes" id="UP000822688">
    <property type="component" value="Chromosome 3"/>
</dbReference>
<name>A0A8T0IG03_CERPU</name>
<proteinExistence type="predicted"/>